<dbReference type="Proteomes" id="UP000272781">
    <property type="component" value="Unassembled WGS sequence"/>
</dbReference>
<dbReference type="InterPro" id="IPR001036">
    <property type="entry name" value="Acrflvin-R"/>
</dbReference>
<feature type="transmembrane region" description="Helical" evidence="2">
    <location>
        <begin position="1025"/>
        <end position="1048"/>
    </location>
</feature>
<dbReference type="Gene3D" id="3.30.70.1320">
    <property type="entry name" value="Multidrug efflux transporter AcrB pore domain like"/>
    <property type="match status" value="1"/>
</dbReference>
<evidence type="ECO:0000256" key="1">
    <source>
        <dbReference type="SAM" id="Coils"/>
    </source>
</evidence>
<dbReference type="InterPro" id="IPR027463">
    <property type="entry name" value="AcrB_DN_DC_subdom"/>
</dbReference>
<dbReference type="EMBL" id="RJVK01000003">
    <property type="protein sequence ID" value="ROR39476.1"/>
    <property type="molecule type" value="Genomic_DNA"/>
</dbReference>
<keyword evidence="2" id="KW-0472">Membrane</keyword>
<accession>A0AAJ4RC13</accession>
<dbReference type="GO" id="GO:0005886">
    <property type="term" value="C:plasma membrane"/>
    <property type="evidence" value="ECO:0007669"/>
    <property type="project" value="TreeGrafter"/>
</dbReference>
<dbReference type="SUPFAM" id="SSF82693">
    <property type="entry name" value="Multidrug efflux transporter AcrB pore domain, PN1, PN2, PC1 and PC2 subdomains"/>
    <property type="match status" value="3"/>
</dbReference>
<keyword evidence="1" id="KW-0175">Coiled coil</keyword>
<dbReference type="Gene3D" id="3.30.70.1430">
    <property type="entry name" value="Multidrug efflux transporter AcrB pore domain"/>
    <property type="match status" value="2"/>
</dbReference>
<dbReference type="Pfam" id="PF00873">
    <property type="entry name" value="ACR_tran"/>
    <property type="match status" value="2"/>
</dbReference>
<feature type="transmembrane region" description="Helical" evidence="2">
    <location>
        <begin position="564"/>
        <end position="586"/>
    </location>
</feature>
<dbReference type="AlphaFoldDB" id="A0AAJ4RC13"/>
<feature type="transmembrane region" description="Helical" evidence="2">
    <location>
        <begin position="536"/>
        <end position="558"/>
    </location>
</feature>
<keyword evidence="2" id="KW-0812">Transmembrane</keyword>
<evidence type="ECO:0000313" key="6">
    <source>
        <dbReference type="Proteomes" id="UP000298805"/>
    </source>
</evidence>
<dbReference type="EMBL" id="CP027432">
    <property type="protein sequence ID" value="QCI28885.1"/>
    <property type="molecule type" value="Genomic_DNA"/>
</dbReference>
<feature type="transmembrane region" description="Helical" evidence="2">
    <location>
        <begin position="90"/>
        <end position="108"/>
    </location>
</feature>
<dbReference type="SUPFAM" id="SSF82866">
    <property type="entry name" value="Multidrug efflux transporter AcrB transmembrane domain"/>
    <property type="match status" value="2"/>
</dbReference>
<feature type="transmembrane region" description="Helical" evidence="2">
    <location>
        <begin position="1127"/>
        <end position="1154"/>
    </location>
</feature>
<feature type="transmembrane region" description="Helical" evidence="2">
    <location>
        <begin position="459"/>
        <end position="479"/>
    </location>
</feature>
<dbReference type="SUPFAM" id="SSF82714">
    <property type="entry name" value="Multidrug efflux transporter AcrB TolC docking domain, DN and DC subdomains"/>
    <property type="match status" value="2"/>
</dbReference>
<name>A0AAJ4RC13_9BACT</name>
<feature type="transmembrane region" description="Helical" evidence="2">
    <location>
        <begin position="485"/>
        <end position="505"/>
    </location>
</feature>
<feature type="transmembrane region" description="Helical" evidence="2">
    <location>
        <begin position="1102"/>
        <end position="1121"/>
    </location>
</feature>
<dbReference type="Gene3D" id="3.30.70.1440">
    <property type="entry name" value="Multidrug efflux transporter AcrB pore domain"/>
    <property type="match status" value="1"/>
</dbReference>
<reference evidence="4 5" key="2">
    <citation type="submission" date="2018-11" db="EMBL/GenBank/DDBJ databases">
        <title>Genomic Encyclopedia of Type Strains, Phase IV (KMG-IV): sequencing the most valuable type-strain genomes for metagenomic binning, comparative biology and taxonomic classification.</title>
        <authorList>
            <person name="Goeker M."/>
        </authorList>
    </citation>
    <scope>NUCLEOTIDE SEQUENCE [LARGE SCALE GENOMIC DNA]</scope>
    <source>
        <strain evidence="4 5">DSM 27783</strain>
    </source>
</reference>
<feature type="transmembrane region" description="Helical" evidence="2">
    <location>
        <begin position="994"/>
        <end position="1013"/>
    </location>
</feature>
<dbReference type="Gene3D" id="3.30.2090.10">
    <property type="entry name" value="Multidrug efflux transporter AcrB TolC docking domain, DN and DC subdomains"/>
    <property type="match status" value="2"/>
</dbReference>
<gene>
    <name evidence="3" type="ORF">C6V80_07860</name>
    <name evidence="4" type="ORF">EDC58_1416</name>
</gene>
<protein>
    <submittedName>
        <fullName evidence="3">AcrB/AcrD/AcrF family protein</fullName>
    </submittedName>
    <submittedName>
        <fullName evidence="4">Multidrug efflux pump subunit AcrB</fullName>
    </submittedName>
</protein>
<evidence type="ECO:0000313" key="3">
    <source>
        <dbReference type="EMBL" id="QCI28885.1"/>
    </source>
</evidence>
<feature type="transmembrane region" description="Helical" evidence="2">
    <location>
        <begin position="1060"/>
        <end position="1081"/>
    </location>
</feature>
<dbReference type="PANTHER" id="PTHR32063:SF16">
    <property type="entry name" value="CATION EFFLUX SYSTEM (ACRB_ACRD_ACRF FAMILY)"/>
    <property type="match status" value="1"/>
</dbReference>
<dbReference type="Gene3D" id="1.20.1640.10">
    <property type="entry name" value="Multidrug efflux transporter AcrB transmembrane domain"/>
    <property type="match status" value="2"/>
</dbReference>
<dbReference type="RefSeq" id="WP_123352807.1">
    <property type="nucleotide sequence ID" value="NZ_CP027432.2"/>
</dbReference>
<evidence type="ECO:0000256" key="2">
    <source>
        <dbReference type="SAM" id="Phobius"/>
    </source>
</evidence>
<feature type="coiled-coil region" evidence="1">
    <location>
        <begin position="1"/>
        <end position="76"/>
    </location>
</feature>
<proteinExistence type="predicted"/>
<sequence length="1172" mass="130689">MERLKQLKALLEAKRKELESKRNSACDINELKALEAELASLEAEIKAKEAELNAFEKEVKEKEEELKHVEEELQLNIAGKLARTFLKNPLTPVLAIVFMLMGLIAVLFTPREENPQIDVPAANVIVVYPGASSKEVQNVIVDPLERTLKAMTGVKHVYGMAMNSVGIVTVRFKIGQDKVRSMSKLYDRVMQNMDKLPKGVMPPLVKPIDIDEVPIVTLALSSDKYNDAQLYRIAQRLLSPIAEVKNVSIIGIKGGHKRQFNIIIDPEKLAAYHLSLGQIAMALTGSNKDYPLGGVEKGKVAIPVEFDGFIRNVKDVENLIVANYMGRPIYVKDIAKVVDGVDYQNKHKTTFIGGKAFYDDPKLSGKEINKFPVGKKLTQVTIFVGKKRGSNAVFVAEDVLKKVEELKKDLPKDVHIYVTRNDGEKANHAVNELIYHLFISLGIIVILLIIMLGWREALIVAFTVPLILSITLFIGMLAGQTINRITLFALILSLGLLVDSAIIVIENIHRHFEIGDKPREYAAVYATNEIGNPTNIATLAIILAFVPMFFVTGMMGPYMRPIPFNVPIAMIASLVVAYIFTPWAAVKFLPEHKKDEHHEPFDIRKTKTFKIFHGILDPLLNSTFKRAVFFTVLILALLGSMALPAFKIVLFKMLPSANKNTFNITIDLPKGSSIKATTEVSNCVASILKKEPEIHDFEQFIGISGVVDFNGLLRGTSMKQGENYGEIRVNLYPKEKGRIESSIDMVSRLRPIIQSKCSFHNANIKLVEDPPGPPVIATLLMQVFGGDEQGRLKLANYIEEIYKKTPRVVDIDIMRDRQIVKYKIIPDREKAALLGISVDQIANVLGMGLKGAVVSVAHIPSEKEQVGIFVRFDKQARDNIEALDKIKLMSITTHRLVPLKEVVKVVPVAYDGMITSKDLRPMVMVTGEMDKRGSLYALLDVFSELKDKGIPGYKIIYDGNPRLNLQAIDLKTGKKYDLIWGGEWELTFDVFRDLGSAFGVAVILIYLLMVAYYKNFRVPRIVLAAVPLTFIGVLPGHAIMNWITLAFFHSKTYFTATSMIGFIALAGIVVRNSLLLIDFTNDLIKQGRSINEAVIEAAATRFRPIILTALAIILASTVIVLDPVWQGLAVALIFGVLASTLLSVVVVPILYWRYLKSQEKKEKKVRYGMEEI</sequence>
<dbReference type="PANTHER" id="PTHR32063">
    <property type="match status" value="1"/>
</dbReference>
<keyword evidence="6" id="KW-1185">Reference proteome</keyword>
<feature type="transmembrane region" description="Helical" evidence="2">
    <location>
        <begin position="433"/>
        <end position="452"/>
    </location>
</feature>
<dbReference type="Proteomes" id="UP000298805">
    <property type="component" value="Chromosome"/>
</dbReference>
<organism evidence="4 5">
    <name type="scientific">Caminibacter pacificus</name>
    <dbReference type="NCBI Taxonomy" id="1424653"/>
    <lineage>
        <taxon>Bacteria</taxon>
        <taxon>Pseudomonadati</taxon>
        <taxon>Campylobacterota</taxon>
        <taxon>Epsilonproteobacteria</taxon>
        <taxon>Nautiliales</taxon>
        <taxon>Nautiliaceae</taxon>
        <taxon>Caminibacter</taxon>
    </lineage>
</organism>
<reference evidence="6" key="1">
    <citation type="submission" date="2018-03" db="EMBL/GenBank/DDBJ databases">
        <title>A comparative analysis of the Nautiliaceae.</title>
        <authorList>
            <person name="Grosche A."/>
            <person name="Smedile F."/>
            <person name="Vetriani C."/>
        </authorList>
    </citation>
    <scope>NUCLEOTIDE SEQUENCE [LARGE SCALE GENOMIC DNA]</scope>
    <source>
        <strain evidence="6">TB6</strain>
    </source>
</reference>
<evidence type="ECO:0000313" key="4">
    <source>
        <dbReference type="EMBL" id="ROR39476.1"/>
    </source>
</evidence>
<dbReference type="GO" id="GO:0042910">
    <property type="term" value="F:xenobiotic transmembrane transporter activity"/>
    <property type="evidence" value="ECO:0007669"/>
    <property type="project" value="TreeGrafter"/>
</dbReference>
<evidence type="ECO:0000313" key="5">
    <source>
        <dbReference type="Proteomes" id="UP000272781"/>
    </source>
</evidence>
<dbReference type="PRINTS" id="PR00702">
    <property type="entry name" value="ACRIFLAVINRP"/>
</dbReference>
<keyword evidence="2" id="KW-1133">Transmembrane helix</keyword>
<reference evidence="3" key="3">
    <citation type="submission" date="2019-06" db="EMBL/GenBank/DDBJ databases">
        <title>A comparative analysis of the Nautiliaceae.</title>
        <authorList>
            <person name="Grosche A."/>
            <person name="Smedile F."/>
            <person name="Vetriani C."/>
        </authorList>
    </citation>
    <scope>NUCLEOTIDE SEQUENCE</scope>
    <source>
        <strain evidence="3">TB6</strain>
    </source>
</reference>
<feature type="transmembrane region" description="Helical" evidence="2">
    <location>
        <begin position="627"/>
        <end position="646"/>
    </location>
</feature>